<evidence type="ECO:0000256" key="1">
    <source>
        <dbReference type="SAM" id="MobiDB-lite"/>
    </source>
</evidence>
<feature type="chain" id="PRO_5041961706" evidence="2">
    <location>
        <begin position="22"/>
        <end position="225"/>
    </location>
</feature>
<accession>A0AAD9YDT5</accession>
<keyword evidence="4" id="KW-1185">Reference proteome</keyword>
<evidence type="ECO:0000256" key="2">
    <source>
        <dbReference type="SAM" id="SignalP"/>
    </source>
</evidence>
<evidence type="ECO:0000313" key="3">
    <source>
        <dbReference type="EMBL" id="KAK2756598.1"/>
    </source>
</evidence>
<comment type="caution">
    <text evidence="3">The sequence shown here is derived from an EMBL/GenBank/DDBJ whole genome shotgun (WGS) entry which is preliminary data.</text>
</comment>
<name>A0AAD9YDT5_COLKA</name>
<keyword evidence="2" id="KW-0732">Signal</keyword>
<feature type="signal peptide" evidence="2">
    <location>
        <begin position="1"/>
        <end position="21"/>
    </location>
</feature>
<dbReference type="AlphaFoldDB" id="A0AAD9YDT5"/>
<sequence>MLLLSPLLPFIVAYFVTNSEALNHMLDVEVRFGNFTGIGTLTVVEALPKIPLQNDTPQPPPNNSNQEPSAISTMTPIASTPIADIGWQPFTPQPQPLETNTATAIATATVTLTVTETSGWVSSQIDERQESTIVTSKSTMIPSSLVEPPPPLPTPPVTVNVLNTTFAPNLTSFGAVSAPSETSGLSGLPLGFEFASQAASSSPKVTVDNMWPALLLSAVAGNVMR</sequence>
<dbReference type="Proteomes" id="UP001281614">
    <property type="component" value="Unassembled WGS sequence"/>
</dbReference>
<dbReference type="EMBL" id="VYYT01000210">
    <property type="protein sequence ID" value="KAK2756598.1"/>
    <property type="molecule type" value="Genomic_DNA"/>
</dbReference>
<gene>
    <name evidence="3" type="ORF">CKAH01_17178</name>
</gene>
<reference evidence="3" key="1">
    <citation type="submission" date="2023-02" db="EMBL/GenBank/DDBJ databases">
        <title>Colletotrichum kahawae CIFC_Que2 genome sequencing and assembly.</title>
        <authorList>
            <person name="Baroncelli R."/>
        </authorList>
    </citation>
    <scope>NUCLEOTIDE SEQUENCE</scope>
    <source>
        <strain evidence="3">CIFC_Que2</strain>
    </source>
</reference>
<evidence type="ECO:0000313" key="4">
    <source>
        <dbReference type="Proteomes" id="UP001281614"/>
    </source>
</evidence>
<organism evidence="3 4">
    <name type="scientific">Colletotrichum kahawae</name>
    <name type="common">Coffee berry disease fungus</name>
    <dbReference type="NCBI Taxonomy" id="34407"/>
    <lineage>
        <taxon>Eukaryota</taxon>
        <taxon>Fungi</taxon>
        <taxon>Dikarya</taxon>
        <taxon>Ascomycota</taxon>
        <taxon>Pezizomycotina</taxon>
        <taxon>Sordariomycetes</taxon>
        <taxon>Hypocreomycetidae</taxon>
        <taxon>Glomerellales</taxon>
        <taxon>Glomerellaceae</taxon>
        <taxon>Colletotrichum</taxon>
        <taxon>Colletotrichum gloeosporioides species complex</taxon>
    </lineage>
</organism>
<feature type="region of interest" description="Disordered" evidence="1">
    <location>
        <begin position="51"/>
        <end position="71"/>
    </location>
</feature>
<protein>
    <submittedName>
        <fullName evidence="3">Uncharacterized protein</fullName>
    </submittedName>
</protein>
<proteinExistence type="predicted"/>